<keyword evidence="2" id="KW-1185">Reference proteome</keyword>
<organism evidence="1 2">
    <name type="scientific">Auriscalpium vulgare</name>
    <dbReference type="NCBI Taxonomy" id="40419"/>
    <lineage>
        <taxon>Eukaryota</taxon>
        <taxon>Fungi</taxon>
        <taxon>Dikarya</taxon>
        <taxon>Basidiomycota</taxon>
        <taxon>Agaricomycotina</taxon>
        <taxon>Agaricomycetes</taxon>
        <taxon>Russulales</taxon>
        <taxon>Auriscalpiaceae</taxon>
        <taxon>Auriscalpium</taxon>
    </lineage>
</organism>
<comment type="caution">
    <text evidence="1">The sequence shown here is derived from an EMBL/GenBank/DDBJ whole genome shotgun (WGS) entry which is preliminary data.</text>
</comment>
<gene>
    <name evidence="1" type="ORF">FA95DRAFT_981687</name>
</gene>
<sequence length="188" mass="19929">MTACLEFLGAGDRGAGADRTVCPPRLDQIPRRPICAAAAEHASRAEDDRSRSKPRSASSQGEPATSEEARHSTVRSIRLAPGSSLAPCASTASSSQDRTDRGDREPRWPSSTSAGELGGAGERVSLGSARADMNSLTRRDIGRLSDRPSLPDHSCLPYTPCRYSPRRSPASCTLGIALINLLVTSSIR</sequence>
<evidence type="ECO:0000313" key="2">
    <source>
        <dbReference type="Proteomes" id="UP000814033"/>
    </source>
</evidence>
<accession>A0ACB8R6V6</accession>
<evidence type="ECO:0000313" key="1">
    <source>
        <dbReference type="EMBL" id="KAI0039844.1"/>
    </source>
</evidence>
<reference evidence="1" key="1">
    <citation type="submission" date="2021-02" db="EMBL/GenBank/DDBJ databases">
        <authorList>
            <consortium name="DOE Joint Genome Institute"/>
            <person name="Ahrendt S."/>
            <person name="Looney B.P."/>
            <person name="Miyauchi S."/>
            <person name="Morin E."/>
            <person name="Drula E."/>
            <person name="Courty P.E."/>
            <person name="Chicoki N."/>
            <person name="Fauchery L."/>
            <person name="Kohler A."/>
            <person name="Kuo A."/>
            <person name="Labutti K."/>
            <person name="Pangilinan J."/>
            <person name="Lipzen A."/>
            <person name="Riley R."/>
            <person name="Andreopoulos W."/>
            <person name="He G."/>
            <person name="Johnson J."/>
            <person name="Barry K.W."/>
            <person name="Grigoriev I.V."/>
            <person name="Nagy L."/>
            <person name="Hibbett D."/>
            <person name="Henrissat B."/>
            <person name="Matheny P.B."/>
            <person name="Labbe J."/>
            <person name="Martin F."/>
        </authorList>
    </citation>
    <scope>NUCLEOTIDE SEQUENCE</scope>
    <source>
        <strain evidence="1">FP105234-sp</strain>
    </source>
</reference>
<reference evidence="1" key="2">
    <citation type="journal article" date="2022" name="New Phytol.">
        <title>Evolutionary transition to the ectomycorrhizal habit in the genomes of a hyperdiverse lineage of mushroom-forming fungi.</title>
        <authorList>
            <person name="Looney B."/>
            <person name="Miyauchi S."/>
            <person name="Morin E."/>
            <person name="Drula E."/>
            <person name="Courty P.E."/>
            <person name="Kohler A."/>
            <person name="Kuo A."/>
            <person name="LaButti K."/>
            <person name="Pangilinan J."/>
            <person name="Lipzen A."/>
            <person name="Riley R."/>
            <person name="Andreopoulos W."/>
            <person name="He G."/>
            <person name="Johnson J."/>
            <person name="Nolan M."/>
            <person name="Tritt A."/>
            <person name="Barry K.W."/>
            <person name="Grigoriev I.V."/>
            <person name="Nagy L.G."/>
            <person name="Hibbett D."/>
            <person name="Henrissat B."/>
            <person name="Matheny P.B."/>
            <person name="Labbe J."/>
            <person name="Martin F.M."/>
        </authorList>
    </citation>
    <scope>NUCLEOTIDE SEQUENCE</scope>
    <source>
        <strain evidence="1">FP105234-sp</strain>
    </source>
</reference>
<name>A0ACB8R6V6_9AGAM</name>
<protein>
    <submittedName>
        <fullName evidence="1">Uncharacterized protein</fullName>
    </submittedName>
</protein>
<dbReference type="Proteomes" id="UP000814033">
    <property type="component" value="Unassembled WGS sequence"/>
</dbReference>
<proteinExistence type="predicted"/>
<dbReference type="EMBL" id="MU276257">
    <property type="protein sequence ID" value="KAI0039844.1"/>
    <property type="molecule type" value="Genomic_DNA"/>
</dbReference>